<dbReference type="STRING" id="762968.HMPREF9441_00742"/>
<dbReference type="PATRIC" id="fig|762968.3.peg.665"/>
<evidence type="ECO:0008006" key="3">
    <source>
        <dbReference type="Google" id="ProtNLM"/>
    </source>
</evidence>
<reference evidence="1 2" key="1">
    <citation type="submission" date="2011-03" db="EMBL/GenBank/DDBJ databases">
        <authorList>
            <person name="Weinstock G."/>
            <person name="Sodergren E."/>
            <person name="Clifton S."/>
            <person name="Fulton L."/>
            <person name="Fulton B."/>
            <person name="Courtney L."/>
            <person name="Fronick C."/>
            <person name="Harrison M."/>
            <person name="Strong C."/>
            <person name="Farmer C."/>
            <person name="Delahaunty K."/>
            <person name="Markovic C."/>
            <person name="Hall O."/>
            <person name="Minx P."/>
            <person name="Tomlinson C."/>
            <person name="Mitreva M."/>
            <person name="Hou S."/>
            <person name="Chen J."/>
            <person name="Wollam A."/>
            <person name="Pepin K.H."/>
            <person name="Johnson M."/>
            <person name="Bhonagiri V."/>
            <person name="Zhang X."/>
            <person name="Suruliraj S."/>
            <person name="Warren W."/>
            <person name="Chinwalla A."/>
            <person name="Mardis E.R."/>
            <person name="Wilson R.K."/>
        </authorList>
    </citation>
    <scope>NUCLEOTIDE SEQUENCE [LARGE SCALE GENOMIC DNA]</scope>
    <source>
        <strain evidence="1 2">YIT 11840</strain>
    </source>
</reference>
<comment type="caution">
    <text evidence="1">The sequence shown here is derived from an EMBL/GenBank/DDBJ whole genome shotgun (WGS) entry which is preliminary data.</text>
</comment>
<keyword evidence="2" id="KW-1185">Reference proteome</keyword>
<protein>
    <recommendedName>
        <fullName evidence="3">RhuM protein</fullName>
    </recommendedName>
</protein>
<dbReference type="PANTHER" id="PTHR35810:SF1">
    <property type="entry name" value="CYTOPLASMIC PROTEIN"/>
    <property type="match status" value="1"/>
</dbReference>
<name>G5SN15_9BACT</name>
<evidence type="ECO:0000313" key="2">
    <source>
        <dbReference type="Proteomes" id="UP000003598"/>
    </source>
</evidence>
<dbReference type="EMBL" id="AFFY01000010">
    <property type="protein sequence ID" value="EHH01432.1"/>
    <property type="molecule type" value="Genomic_DNA"/>
</dbReference>
<dbReference type="GeneID" id="93556446"/>
<organism evidence="1 2">
    <name type="scientific">Paraprevotella clara YIT 11840</name>
    <dbReference type="NCBI Taxonomy" id="762968"/>
    <lineage>
        <taxon>Bacteria</taxon>
        <taxon>Pseudomonadati</taxon>
        <taxon>Bacteroidota</taxon>
        <taxon>Bacteroidia</taxon>
        <taxon>Bacteroidales</taxon>
        <taxon>Prevotellaceae</taxon>
        <taxon>Paraprevotella</taxon>
    </lineage>
</organism>
<dbReference type="eggNOG" id="COG3943">
    <property type="taxonomic scope" value="Bacteria"/>
</dbReference>
<dbReference type="HOGENOM" id="CLU_048266_3_0_10"/>
<dbReference type="OrthoDB" id="1038856at2"/>
<proteinExistence type="predicted"/>
<evidence type="ECO:0000313" key="1">
    <source>
        <dbReference type="EMBL" id="EHH01432.1"/>
    </source>
</evidence>
<dbReference type="RefSeq" id="WP_008617945.1">
    <property type="nucleotide sequence ID" value="NZ_JH376586.1"/>
</dbReference>
<dbReference type="Proteomes" id="UP000003598">
    <property type="component" value="Unassembled WGS sequence"/>
</dbReference>
<dbReference type="PANTHER" id="PTHR35810">
    <property type="entry name" value="CYTOPLASMIC PROTEIN-RELATED"/>
    <property type="match status" value="1"/>
</dbReference>
<dbReference type="AlphaFoldDB" id="G5SN15"/>
<accession>G5SN15</accession>
<sequence>MKRDIIRIEGKSILVTGQNIWMSAAEIADLFNVTAASVNNAIRGILKTDILNDYEVCRTVRIDGRVNLDVFNMELIVPLAYRFNTYYTALVRKWLVRKATAEAKEQPPIFLHLRSGFIC</sequence>
<gene>
    <name evidence="1" type="ORF">HMPREF9441_00742</name>
</gene>